<dbReference type="InterPro" id="IPR015424">
    <property type="entry name" value="PyrdxlP-dep_Trfase"/>
</dbReference>
<dbReference type="EMBL" id="JAPDHF010000007">
    <property type="protein sequence ID" value="KAJ4015488.1"/>
    <property type="molecule type" value="Genomic_DNA"/>
</dbReference>
<keyword evidence="1" id="KW-0032">Aminotransferase</keyword>
<dbReference type="Pfam" id="PF13500">
    <property type="entry name" value="AAA_26"/>
    <property type="match status" value="1"/>
</dbReference>
<dbReference type="GO" id="GO:0004141">
    <property type="term" value="F:dethiobiotin synthase activity"/>
    <property type="evidence" value="ECO:0007669"/>
    <property type="project" value="InterPro"/>
</dbReference>
<name>A0A9W8PTW8_9HYPO</name>
<proteinExistence type="inferred from homology"/>
<dbReference type="InterPro" id="IPR015421">
    <property type="entry name" value="PyrdxlP-dep_Trfase_major"/>
</dbReference>
<gene>
    <name evidence="3" type="ORF">NW766_005832</name>
</gene>
<dbReference type="Pfam" id="PF00202">
    <property type="entry name" value="Aminotran_3"/>
    <property type="match status" value="1"/>
</dbReference>
<comment type="caution">
    <text evidence="3">The sequence shown here is derived from an EMBL/GenBank/DDBJ whole genome shotgun (WGS) entry which is preliminary data.</text>
</comment>
<dbReference type="OrthoDB" id="425114at2759"/>
<dbReference type="PANTHER" id="PTHR42684">
    <property type="entry name" value="ADENOSYLMETHIONINE-8-AMINO-7-OXONONANOATE AMINOTRANSFERASE"/>
    <property type="match status" value="1"/>
</dbReference>
<keyword evidence="2" id="KW-0808">Transferase</keyword>
<dbReference type="Gene3D" id="3.40.50.300">
    <property type="entry name" value="P-loop containing nucleotide triphosphate hydrolases"/>
    <property type="match status" value="1"/>
</dbReference>
<organism evidence="3 4">
    <name type="scientific">Fusarium irregulare</name>
    <dbReference type="NCBI Taxonomy" id="2494466"/>
    <lineage>
        <taxon>Eukaryota</taxon>
        <taxon>Fungi</taxon>
        <taxon>Dikarya</taxon>
        <taxon>Ascomycota</taxon>
        <taxon>Pezizomycotina</taxon>
        <taxon>Sordariomycetes</taxon>
        <taxon>Hypocreomycetidae</taxon>
        <taxon>Hypocreales</taxon>
        <taxon>Nectriaceae</taxon>
        <taxon>Fusarium</taxon>
        <taxon>Fusarium incarnatum-equiseti species complex</taxon>
    </lineage>
</organism>
<evidence type="ECO:0008006" key="5">
    <source>
        <dbReference type="Google" id="ProtNLM"/>
    </source>
</evidence>
<dbReference type="CDD" id="cd03109">
    <property type="entry name" value="DTBS"/>
    <property type="match status" value="1"/>
</dbReference>
<dbReference type="GO" id="GO:0030170">
    <property type="term" value="F:pyridoxal phosphate binding"/>
    <property type="evidence" value="ECO:0007669"/>
    <property type="project" value="InterPro"/>
</dbReference>
<dbReference type="FunFam" id="3.90.1150.10:FF:000080">
    <property type="entry name" value="Bifunctional dethiobiotin synthetase/adenosylmethionine-8-amino-7-oxononanoate aminotransferase"/>
    <property type="match status" value="1"/>
</dbReference>
<reference evidence="3" key="1">
    <citation type="submission" date="2022-10" db="EMBL/GenBank/DDBJ databases">
        <title>Fusarium specimens isolated from Avocado Roots.</title>
        <authorList>
            <person name="Stajich J."/>
            <person name="Roper C."/>
            <person name="Heimlech-Rivalta G."/>
        </authorList>
    </citation>
    <scope>NUCLEOTIDE SEQUENCE</scope>
    <source>
        <strain evidence="3">CF00143</strain>
    </source>
</reference>
<dbReference type="InterPro" id="IPR005814">
    <property type="entry name" value="Aminotrans_3"/>
</dbReference>
<dbReference type="InterPro" id="IPR004472">
    <property type="entry name" value="DTB_synth_BioD"/>
</dbReference>
<evidence type="ECO:0000256" key="1">
    <source>
        <dbReference type="ARBA" id="ARBA00022576"/>
    </source>
</evidence>
<evidence type="ECO:0000256" key="2">
    <source>
        <dbReference type="ARBA" id="ARBA00022679"/>
    </source>
</evidence>
<protein>
    <recommendedName>
        <fullName evidence="5">Adenosylmethionine-8-amino-7-oxononanoate aminotransferase</fullName>
    </recommendedName>
</protein>
<keyword evidence="4" id="KW-1185">Reference proteome</keyword>
<evidence type="ECO:0000313" key="4">
    <source>
        <dbReference type="Proteomes" id="UP001152130"/>
    </source>
</evidence>
<evidence type="ECO:0000313" key="3">
    <source>
        <dbReference type="EMBL" id="KAJ4015488.1"/>
    </source>
</evidence>
<dbReference type="SUPFAM" id="SSF53383">
    <property type="entry name" value="PLP-dependent transferases"/>
    <property type="match status" value="1"/>
</dbReference>
<dbReference type="Gene3D" id="3.40.640.10">
    <property type="entry name" value="Type I PLP-dependent aspartate aminotransferase-like (Major domain)"/>
    <property type="match status" value="1"/>
</dbReference>
<dbReference type="GO" id="GO:0004015">
    <property type="term" value="F:adenosylmethionine-8-amino-7-oxononanoate transaminase activity"/>
    <property type="evidence" value="ECO:0007669"/>
    <property type="project" value="TreeGrafter"/>
</dbReference>
<sequence>MPPVSALLRRSLRAHQVYGANTDVGKTIFSTILCNSATKRGDKSWFLKPVSTGAADEADGCHIQKFAPGTIHETLFQYDIPCSPHIAAKTSGKPVPSDQAVLARINEAVSHYGPGWLFLETAGGVHSPGPSGTPQVDLYAPLRAPVILVGDSKLGGISQSISAFESLKMRGYDVESILLFQDGKYENYQYLKEYFSKFGVPVDTVPEPPARVPDVKEDVERMKQYYSSQDVDHVLEHLDNRGKQRISRLESLSEKASEKIWYPFTQQKLVSAETISAIDSAHGDYFQVLNPNSDNLLQPAFDGSASWWSQGLGHANSRLTLAAAYAAGRYGHVMFAEAIHEPALALAEIMLDGAKNERFSRVFYSDNGSTGCEVAVKMALRAARLRYGWGPNENVHILGLKGSYHGDTIGAMDCAEPCVYNEKIEWYEGKGYWFDYPTIQCVKGKWEVSTPEGMGDDQQLGSISEVFDIECRVNTEQYRSYAAYIEKTLQKLRDQGRKFGALMMEPIILGAGGMIFVDPLFQRALVDVVRRTSTITSPISKGPQWTGLPVIFDEVFTGLYRLGRFSAASFLGVEPDICVNAKLLTGGLVPLCTTMASESIFDAFVSDDKSDALLHGHSYTAHAVGCQVAVESVTEMQRMEKDGEWKWAEQDWTATDENTQAWSVWSKDFVDGISHNSQVLGVWALGSVLAISLRDDAGVGYKSLAAKKLQSSLREGTGSWNAHSRVLGNVFYVMASQKTSRESIAELQGLLVDALKA</sequence>
<dbReference type="HAMAP" id="MF_00336">
    <property type="entry name" value="BioD"/>
    <property type="match status" value="1"/>
</dbReference>
<accession>A0A9W8PTW8</accession>
<dbReference type="GO" id="GO:0000287">
    <property type="term" value="F:magnesium ion binding"/>
    <property type="evidence" value="ECO:0007669"/>
    <property type="project" value="InterPro"/>
</dbReference>
<dbReference type="GO" id="GO:0005524">
    <property type="term" value="F:ATP binding"/>
    <property type="evidence" value="ECO:0007669"/>
    <property type="project" value="InterPro"/>
</dbReference>
<dbReference type="Proteomes" id="UP001152130">
    <property type="component" value="Unassembled WGS sequence"/>
</dbReference>
<dbReference type="PANTHER" id="PTHR42684:SF3">
    <property type="entry name" value="ADENOSYLMETHIONINE-8-AMINO-7-OXONONANOATE AMINOTRANSFERASE"/>
    <property type="match status" value="1"/>
</dbReference>
<dbReference type="GO" id="GO:0005739">
    <property type="term" value="C:mitochondrion"/>
    <property type="evidence" value="ECO:0007669"/>
    <property type="project" value="TreeGrafter"/>
</dbReference>
<dbReference type="SUPFAM" id="SSF52540">
    <property type="entry name" value="P-loop containing nucleoside triphosphate hydrolases"/>
    <property type="match status" value="1"/>
</dbReference>
<dbReference type="AlphaFoldDB" id="A0A9W8PTW8"/>
<dbReference type="GO" id="GO:0009102">
    <property type="term" value="P:biotin biosynthetic process"/>
    <property type="evidence" value="ECO:0007669"/>
    <property type="project" value="InterPro"/>
</dbReference>
<dbReference type="InterPro" id="IPR027417">
    <property type="entry name" value="P-loop_NTPase"/>
</dbReference>